<dbReference type="EnsemblMetazoa" id="G27482.1">
    <property type="protein sequence ID" value="G27482.1:cds"/>
    <property type="gene ID" value="G27482"/>
</dbReference>
<protein>
    <recommendedName>
        <fullName evidence="5">SEFIR domain-containing protein</fullName>
    </recommendedName>
</protein>
<evidence type="ECO:0000313" key="4">
    <source>
        <dbReference type="Proteomes" id="UP000005408"/>
    </source>
</evidence>
<evidence type="ECO:0000256" key="1">
    <source>
        <dbReference type="SAM" id="MobiDB-lite"/>
    </source>
</evidence>
<dbReference type="Proteomes" id="UP000005408">
    <property type="component" value="Unassembled WGS sequence"/>
</dbReference>
<proteinExistence type="predicted"/>
<reference evidence="3" key="1">
    <citation type="submission" date="2022-08" db="UniProtKB">
        <authorList>
            <consortium name="EnsemblMetazoa"/>
        </authorList>
    </citation>
    <scope>IDENTIFICATION</scope>
    <source>
        <strain evidence="3">05x7-T-G4-1.051#20</strain>
    </source>
</reference>
<feature type="transmembrane region" description="Helical" evidence="2">
    <location>
        <begin position="312"/>
        <end position="337"/>
    </location>
</feature>
<keyword evidence="2" id="KW-0472">Membrane</keyword>
<keyword evidence="2" id="KW-1133">Transmembrane helix</keyword>
<feature type="region of interest" description="Disordered" evidence="1">
    <location>
        <begin position="1"/>
        <end position="23"/>
    </location>
</feature>
<keyword evidence="4" id="KW-1185">Reference proteome</keyword>
<dbReference type="AlphaFoldDB" id="A0A8W8LH09"/>
<name>A0A8W8LH09_MAGGI</name>
<evidence type="ECO:0008006" key="5">
    <source>
        <dbReference type="Google" id="ProtNLM"/>
    </source>
</evidence>
<organism evidence="3 4">
    <name type="scientific">Magallana gigas</name>
    <name type="common">Pacific oyster</name>
    <name type="synonym">Crassostrea gigas</name>
    <dbReference type="NCBI Taxonomy" id="29159"/>
    <lineage>
        <taxon>Eukaryota</taxon>
        <taxon>Metazoa</taxon>
        <taxon>Spiralia</taxon>
        <taxon>Lophotrochozoa</taxon>
        <taxon>Mollusca</taxon>
        <taxon>Bivalvia</taxon>
        <taxon>Autobranchia</taxon>
        <taxon>Pteriomorphia</taxon>
        <taxon>Ostreida</taxon>
        <taxon>Ostreoidea</taxon>
        <taxon>Ostreidae</taxon>
        <taxon>Magallana</taxon>
    </lineage>
</organism>
<accession>A0A8W8LH09</accession>
<evidence type="ECO:0000313" key="3">
    <source>
        <dbReference type="EnsemblMetazoa" id="G27482.1:cds"/>
    </source>
</evidence>
<sequence length="650" mass="74590">MAREYATQDTLYQGKPYTGTPRKMQEGQAKEHFAERFGGGNLIKRMGKKTGKRWKGLHRLEGPGEILSVVYAPEGVAGIIFENTKINISCEDLDISEKECHKDVVFGHYVTPTYRAVKDVQRTFFSERKREVAWNTTYDSSTGGYLVLYPEDPSWSASLCKVILVKSDSSFRGTFKTYFQTTSTLFPNVQPLWKIKKEKEWGSSLLITNWIASYLNISFQVQTCKKFNYDVELWKSDGKLYEKKTVTQNFAIFLDIDPGSYFAKIKVSNAGICHCVNSHQCKQYEDWKTDDFIHPSQWSTEKTAERSVPVTLVYAVTTVMVLTFFGVIATVALTIFFKTVSARRFKKTRTKNKRKVILYATNENKCHQKAVMVLQRNISRTCKQQVSCRFIEPDAVYKKEIFKVPSNTLLVIILSKSMLKCLQRSEDLTVKKTSEIIFVNLLEKCKTIAKMPWSKIMPHQDNITMFHLPKDTAMFYHFIFTRLRQMKNKQNPHIAEKAPNSDKTLSQLHRSLQIIDHSASRLVPEKPRPRALSNQSFDSISQVIAINKRRKYRCTRRMLGFQLTSDGSEHIVLPGHFTYTNEDTATGCDYEGFMVSSADETESDVEQRLWHDTSPKYNTRSADPRKFSLLSDNGLMSDEMEAVSIGGKSV</sequence>
<evidence type="ECO:0000256" key="2">
    <source>
        <dbReference type="SAM" id="Phobius"/>
    </source>
</evidence>
<keyword evidence="2" id="KW-0812">Transmembrane</keyword>